<feature type="transmembrane region" description="Helical" evidence="1">
    <location>
        <begin position="38"/>
        <end position="56"/>
    </location>
</feature>
<keyword evidence="2" id="KW-0378">Hydrolase</keyword>
<dbReference type="Proteomes" id="UP000540656">
    <property type="component" value="Unassembled WGS sequence"/>
</dbReference>
<name>A0A7Y9S0M5_9ACTN</name>
<evidence type="ECO:0000256" key="1">
    <source>
        <dbReference type="SAM" id="Phobius"/>
    </source>
</evidence>
<dbReference type="Gene3D" id="2.40.50.140">
    <property type="entry name" value="Nucleic acid-binding proteins"/>
    <property type="match status" value="1"/>
</dbReference>
<gene>
    <name evidence="2" type="ORF">BJ980_000991</name>
</gene>
<proteinExistence type="predicted"/>
<dbReference type="AlphaFoldDB" id="A0A7Y9S0M5"/>
<dbReference type="GO" id="GO:0006508">
    <property type="term" value="P:proteolysis"/>
    <property type="evidence" value="ECO:0007669"/>
    <property type="project" value="UniProtKB-KW"/>
</dbReference>
<dbReference type="InterPro" id="IPR018488">
    <property type="entry name" value="cNMP-bd_CS"/>
</dbReference>
<feature type="transmembrane region" description="Helical" evidence="1">
    <location>
        <begin position="136"/>
        <end position="158"/>
    </location>
</feature>
<keyword evidence="3" id="KW-1185">Reference proteome</keyword>
<reference evidence="2 3" key="1">
    <citation type="submission" date="2020-07" db="EMBL/GenBank/DDBJ databases">
        <title>Sequencing the genomes of 1000 actinobacteria strains.</title>
        <authorList>
            <person name="Klenk H.-P."/>
        </authorList>
    </citation>
    <scope>NUCLEOTIDE SEQUENCE [LARGE SCALE GENOMIC DNA]</scope>
    <source>
        <strain evidence="2 3">DSM 23819</strain>
    </source>
</reference>
<evidence type="ECO:0000313" key="2">
    <source>
        <dbReference type="EMBL" id="NYG58068.1"/>
    </source>
</evidence>
<sequence>MITFLVIGAVGIALLLFSLIVGDLLDGLLEFGGDLFSGAALAGFLGAFGFGGALAYDSSDNMVLSIGIGLVAGLVVGAGAGWISWKLKEGGDESNVRTGDLTGATGTVISAIPEGGLGEVSIVASGHITKLNARSAGALAAGTPITITAILSATSVLVERRV</sequence>
<feature type="transmembrane region" description="Helical" evidence="1">
    <location>
        <begin position="63"/>
        <end position="85"/>
    </location>
</feature>
<keyword evidence="1" id="KW-0812">Transmembrane</keyword>
<dbReference type="EMBL" id="JACCAA010000001">
    <property type="protein sequence ID" value="NYG58068.1"/>
    <property type="molecule type" value="Genomic_DNA"/>
</dbReference>
<keyword evidence="2" id="KW-0645">Protease</keyword>
<comment type="caution">
    <text evidence="2">The sequence shown here is derived from an EMBL/GenBank/DDBJ whole genome shotgun (WGS) entry which is preliminary data.</text>
</comment>
<dbReference type="RefSeq" id="WP_179501264.1">
    <property type="nucleotide sequence ID" value="NZ_JACCAA010000001.1"/>
</dbReference>
<organism evidence="2 3">
    <name type="scientific">Nocardioides daedukensis</name>
    <dbReference type="NCBI Taxonomy" id="634462"/>
    <lineage>
        <taxon>Bacteria</taxon>
        <taxon>Bacillati</taxon>
        <taxon>Actinomycetota</taxon>
        <taxon>Actinomycetes</taxon>
        <taxon>Propionibacteriales</taxon>
        <taxon>Nocardioidaceae</taxon>
        <taxon>Nocardioides</taxon>
    </lineage>
</organism>
<dbReference type="GO" id="GO:0008233">
    <property type="term" value="F:peptidase activity"/>
    <property type="evidence" value="ECO:0007669"/>
    <property type="project" value="UniProtKB-KW"/>
</dbReference>
<protein>
    <submittedName>
        <fullName evidence="2">Membrane protein implicated in regulation of membrane protease activity</fullName>
    </submittedName>
</protein>
<keyword evidence="1" id="KW-0472">Membrane</keyword>
<dbReference type="InterPro" id="IPR012340">
    <property type="entry name" value="NA-bd_OB-fold"/>
</dbReference>
<keyword evidence="1" id="KW-1133">Transmembrane helix</keyword>
<evidence type="ECO:0000313" key="3">
    <source>
        <dbReference type="Proteomes" id="UP000540656"/>
    </source>
</evidence>
<dbReference type="PROSITE" id="PS00889">
    <property type="entry name" value="CNMP_BINDING_2"/>
    <property type="match status" value="1"/>
</dbReference>
<accession>A0A7Y9S0M5</accession>